<keyword evidence="7 13" id="KW-0347">Helicase</keyword>
<dbReference type="SMART" id="SM00490">
    <property type="entry name" value="HELICc"/>
    <property type="match status" value="1"/>
</dbReference>
<dbReference type="NCBIfam" id="TIGR01587">
    <property type="entry name" value="cas3_core"/>
    <property type="match status" value="1"/>
</dbReference>
<evidence type="ECO:0000256" key="4">
    <source>
        <dbReference type="ARBA" id="ARBA00022723"/>
    </source>
</evidence>
<evidence type="ECO:0000256" key="2">
    <source>
        <dbReference type="ARBA" id="ARBA00009046"/>
    </source>
</evidence>
<evidence type="ECO:0000256" key="9">
    <source>
        <dbReference type="ARBA" id="ARBA00023118"/>
    </source>
</evidence>
<evidence type="ECO:0000256" key="7">
    <source>
        <dbReference type="ARBA" id="ARBA00022806"/>
    </source>
</evidence>
<comment type="similarity">
    <text evidence="2">In the central section; belongs to the CRISPR-associated helicase Cas3 family.</text>
</comment>
<keyword evidence="8" id="KW-0067">ATP-binding</keyword>
<evidence type="ECO:0000259" key="11">
    <source>
        <dbReference type="PROSITE" id="PS51194"/>
    </source>
</evidence>
<dbReference type="CDD" id="cd09641">
    <property type="entry name" value="Cas3''_I"/>
    <property type="match status" value="1"/>
</dbReference>
<dbReference type="SMART" id="SM00487">
    <property type="entry name" value="DEXDc"/>
    <property type="match status" value="1"/>
</dbReference>
<dbReference type="InterPro" id="IPR001650">
    <property type="entry name" value="Helicase_C-like"/>
</dbReference>
<dbReference type="Gene3D" id="3.40.50.300">
    <property type="entry name" value="P-loop containing nucleotide triphosphate hydrolases"/>
    <property type="match status" value="2"/>
</dbReference>
<dbReference type="InterPro" id="IPR006474">
    <property type="entry name" value="Helicase_Cas3_CRISPR-ass_core"/>
</dbReference>
<keyword evidence="4" id="KW-0479">Metal-binding</keyword>
<reference evidence="13" key="1">
    <citation type="submission" date="2019-03" db="EMBL/GenBank/DDBJ databases">
        <title>Single cell metagenomics reveals metabolic interactions within the superorganism composed of flagellate Streblomastix strix and complex community of Bacteroidetes bacteria on its surface.</title>
        <authorList>
            <person name="Treitli S.C."/>
            <person name="Kolisko M."/>
            <person name="Husnik F."/>
            <person name="Keeling P."/>
            <person name="Hampl V."/>
        </authorList>
    </citation>
    <scope>NUCLEOTIDE SEQUENCE</scope>
    <source>
        <strain evidence="13">STM</strain>
    </source>
</reference>
<dbReference type="InterPro" id="IPR027417">
    <property type="entry name" value="P-loop_NTPase"/>
</dbReference>
<accession>A0A5J4SQD7</accession>
<name>A0A5J4SQD7_9ZZZZ</name>
<evidence type="ECO:0000256" key="6">
    <source>
        <dbReference type="ARBA" id="ARBA00022801"/>
    </source>
</evidence>
<evidence type="ECO:0000313" key="13">
    <source>
        <dbReference type="EMBL" id="KAA6348128.1"/>
    </source>
</evidence>
<feature type="domain" description="Helicase C-terminal" evidence="11">
    <location>
        <begin position="450"/>
        <end position="597"/>
    </location>
</feature>
<proteinExistence type="inferred from homology"/>
<dbReference type="GO" id="GO:0016787">
    <property type="term" value="F:hydrolase activity"/>
    <property type="evidence" value="ECO:0007669"/>
    <property type="project" value="UniProtKB-KW"/>
</dbReference>
<dbReference type="SUPFAM" id="SSF52540">
    <property type="entry name" value="P-loop containing nucleoside triphosphate hydrolases"/>
    <property type="match status" value="1"/>
</dbReference>
<keyword evidence="5" id="KW-0547">Nucleotide-binding</keyword>
<dbReference type="EC" id="3.1.-.-" evidence="13"/>
<dbReference type="InterPro" id="IPR006483">
    <property type="entry name" value="CRISPR-assoc_Cas3_HD"/>
</dbReference>
<dbReference type="Pfam" id="PF22590">
    <property type="entry name" value="Cas3-like_C_2"/>
    <property type="match status" value="1"/>
</dbReference>
<dbReference type="GO" id="GO:0003676">
    <property type="term" value="F:nucleic acid binding"/>
    <property type="evidence" value="ECO:0007669"/>
    <property type="project" value="InterPro"/>
</dbReference>
<dbReference type="GO" id="GO:0051607">
    <property type="term" value="P:defense response to virus"/>
    <property type="evidence" value="ECO:0007669"/>
    <property type="project" value="UniProtKB-KW"/>
</dbReference>
<dbReference type="InterPro" id="IPR014001">
    <property type="entry name" value="Helicase_ATP-bd"/>
</dbReference>
<dbReference type="PROSITE" id="PS51192">
    <property type="entry name" value="HELICASE_ATP_BIND_1"/>
    <property type="match status" value="1"/>
</dbReference>
<dbReference type="PROSITE" id="PS51194">
    <property type="entry name" value="HELICASE_CTER"/>
    <property type="match status" value="1"/>
</dbReference>
<dbReference type="Gene3D" id="1.10.3210.30">
    <property type="match status" value="1"/>
</dbReference>
<dbReference type="GO" id="GO:0004518">
    <property type="term" value="F:nuclease activity"/>
    <property type="evidence" value="ECO:0007669"/>
    <property type="project" value="UniProtKB-KW"/>
</dbReference>
<sequence length="751" mass="87426">MTDIDISSVLAKSEPEISLIQHIEDCLCIYNQLKKCIPNLPVKNKELFWSSLRIAIILHDIGKVHLEFQKVLRKKRNNNWRLQRHELFSLLFADSLDSLTCDEELILYAVLCHHKSLDELFYNIYHSYKEEADDPDDFSSESKIDFRVETDKLDIEVIKEILNRYDIDVNDLRLTKDIHALIQKLDKDITAKNNLFIDILLMIGAMKQCDHLASAGIDNIKYLDTKDFDFLYKFPLYSHQKISSETLGNIILNAPTGSGKTETALLWLKKELTIHGQARVFYVLPFTASINTMYERLNSEIEGNKVGMIHGKLLQYLETKMSEDDSVKGHSLKDDFKTLVTPVKVVTPFQLLKHLFGLKGFDKGMFEWVGAYFIFDEIHAYEPAVFAQIIALLRFAVRKLRVRVYIMTATLPLYLRKELELVLGEFTSIQADDSLCRTFIRHQVHILSGLLSDSLAAIQEALDKGKKVLVVCNTVAQSQEIYNQLKSPSKVLLHGRFNDEDRFEKEKQLRKEDTKLLVGTQAIEVSLDIDFDVIYTEPAPLDALIQRFGRVNRKREKGICDCFVFRERNDKDKYIYSNEDIITRTLEVLNTVIKENEGIINEMQLQQMIDYAYPDWNEKDKEEYSRVLESLEHFAYNELTPLKHDTGQEDKFYKQFDGIRVLPVAYLKLYQERLNRNEFIKADSLLVSITKRRFCALNNDVDIYKETVCFESGKTHKLYDKSLRIIKRKYSKELGLLIDEKEEDDPENNCF</sequence>
<keyword evidence="3" id="KW-0540">Nuclease</keyword>
<dbReference type="InterPro" id="IPR011545">
    <property type="entry name" value="DEAD/DEAH_box_helicase_dom"/>
</dbReference>
<dbReference type="PANTHER" id="PTHR47959:SF16">
    <property type="entry name" value="CRISPR-ASSOCIATED NUCLEASE_HELICASE CAS3-RELATED"/>
    <property type="match status" value="1"/>
</dbReference>
<dbReference type="PROSITE" id="PS51643">
    <property type="entry name" value="HD_CAS3"/>
    <property type="match status" value="1"/>
</dbReference>
<comment type="similarity">
    <text evidence="1">In the N-terminal section; belongs to the CRISPR-associated nuclease Cas3-HD family.</text>
</comment>
<evidence type="ECO:0000256" key="8">
    <source>
        <dbReference type="ARBA" id="ARBA00022840"/>
    </source>
</evidence>
<organism evidence="13">
    <name type="scientific">termite gut metagenome</name>
    <dbReference type="NCBI Taxonomy" id="433724"/>
    <lineage>
        <taxon>unclassified sequences</taxon>
        <taxon>metagenomes</taxon>
        <taxon>organismal metagenomes</taxon>
    </lineage>
</organism>
<dbReference type="PANTHER" id="PTHR47959">
    <property type="entry name" value="ATP-DEPENDENT RNA HELICASE RHLE-RELATED"/>
    <property type="match status" value="1"/>
</dbReference>
<evidence type="ECO:0000256" key="1">
    <source>
        <dbReference type="ARBA" id="ARBA00006847"/>
    </source>
</evidence>
<dbReference type="GO" id="GO:0003724">
    <property type="term" value="F:RNA helicase activity"/>
    <property type="evidence" value="ECO:0007669"/>
    <property type="project" value="TreeGrafter"/>
</dbReference>
<dbReference type="InterPro" id="IPR050079">
    <property type="entry name" value="DEAD_box_RNA_helicase"/>
</dbReference>
<feature type="domain" description="Helicase ATP-binding" evidence="10">
    <location>
        <begin position="241"/>
        <end position="429"/>
    </location>
</feature>
<dbReference type="NCBIfam" id="TIGR01596">
    <property type="entry name" value="cas3_HD"/>
    <property type="match status" value="1"/>
</dbReference>
<comment type="caution">
    <text evidence="13">The sequence shown here is derived from an EMBL/GenBank/DDBJ whole genome shotgun (WGS) entry which is preliminary data.</text>
</comment>
<dbReference type="InterPro" id="IPR054712">
    <property type="entry name" value="Cas3-like_dom"/>
</dbReference>
<dbReference type="EMBL" id="SNRY01000076">
    <property type="protein sequence ID" value="KAA6348128.1"/>
    <property type="molecule type" value="Genomic_DNA"/>
</dbReference>
<evidence type="ECO:0000259" key="10">
    <source>
        <dbReference type="PROSITE" id="PS51192"/>
    </source>
</evidence>
<protein>
    <submittedName>
        <fullName evidence="13">CRISPR-associated nuclease/helicase Cas3</fullName>
        <ecNumber evidence="13">3.1.-.-</ecNumber>
    </submittedName>
</protein>
<dbReference type="AlphaFoldDB" id="A0A5J4SQD7"/>
<evidence type="ECO:0000259" key="12">
    <source>
        <dbReference type="PROSITE" id="PS51643"/>
    </source>
</evidence>
<dbReference type="GO" id="GO:0005829">
    <property type="term" value="C:cytosol"/>
    <property type="evidence" value="ECO:0007669"/>
    <property type="project" value="TreeGrafter"/>
</dbReference>
<dbReference type="SUPFAM" id="SSF109604">
    <property type="entry name" value="HD-domain/PDEase-like"/>
    <property type="match status" value="1"/>
</dbReference>
<keyword evidence="9" id="KW-0051">Antiviral defense</keyword>
<keyword evidence="6 13" id="KW-0378">Hydrolase</keyword>
<feature type="domain" description="HD Cas3-type" evidence="12">
    <location>
        <begin position="12"/>
        <end position="212"/>
    </location>
</feature>
<dbReference type="GO" id="GO:0046872">
    <property type="term" value="F:metal ion binding"/>
    <property type="evidence" value="ECO:0007669"/>
    <property type="project" value="UniProtKB-KW"/>
</dbReference>
<dbReference type="Pfam" id="PF00270">
    <property type="entry name" value="DEAD"/>
    <property type="match status" value="1"/>
</dbReference>
<gene>
    <name evidence="13" type="ORF">EZS27_004402</name>
</gene>
<evidence type="ECO:0000256" key="5">
    <source>
        <dbReference type="ARBA" id="ARBA00022741"/>
    </source>
</evidence>
<dbReference type="InterPro" id="IPR038257">
    <property type="entry name" value="CRISPR-assoc_Cas3_HD_sf"/>
</dbReference>
<evidence type="ECO:0000256" key="3">
    <source>
        <dbReference type="ARBA" id="ARBA00022722"/>
    </source>
</evidence>
<dbReference type="GO" id="GO:0005524">
    <property type="term" value="F:ATP binding"/>
    <property type="evidence" value="ECO:0007669"/>
    <property type="project" value="UniProtKB-KW"/>
</dbReference>